<dbReference type="Pfam" id="PF13409">
    <property type="entry name" value="GST_N_2"/>
    <property type="match status" value="1"/>
</dbReference>
<keyword evidence="5" id="KW-0472">Membrane</keyword>
<evidence type="ECO:0000259" key="6">
    <source>
        <dbReference type="PROSITE" id="PS50404"/>
    </source>
</evidence>
<keyword evidence="2" id="KW-0808">Transferase</keyword>
<feature type="transmembrane region" description="Helical" evidence="5">
    <location>
        <begin position="143"/>
        <end position="168"/>
    </location>
</feature>
<dbReference type="CDD" id="cd00570">
    <property type="entry name" value="GST_N_family"/>
    <property type="match status" value="1"/>
</dbReference>
<dbReference type="Gramene" id="KJB76046">
    <property type="protein sequence ID" value="KJB76046"/>
    <property type="gene ID" value="B456_012G068600"/>
</dbReference>
<dbReference type="Gene3D" id="1.20.1050.10">
    <property type="match status" value="1"/>
</dbReference>
<dbReference type="FunFam" id="3.40.30.10:FF:000102">
    <property type="entry name" value="Glutathione S-transferase DHAR3 chloroplastic"/>
    <property type="match status" value="1"/>
</dbReference>
<sequence length="194" mass="22012">MALEICVKAAVGAPNVLGDCPFSQRALLTLEEKKISYNMHLINISDKPQWFLEISPEGKVPVVKFDDKWVADSDVIVGILEEKYPQPCLKTPPQFASVGSNIFGTFVTFLKSKDANDGSEQALLNELKALDEHLKAHVSDYKFGVLLGFGFGYMFDMNIFNFFFLYIWRITPHVSCLTMKSRSNMQDYLIFYVC</sequence>
<comment type="similarity">
    <text evidence="3">Belongs to the GST superfamily. DHAR family.</text>
</comment>
<proteinExistence type="inferred from homology"/>
<accession>A0A0D2V2S4</accession>
<gene>
    <name evidence="7" type="ORF">B456_012G068600</name>
</gene>
<dbReference type="PROSITE" id="PS50404">
    <property type="entry name" value="GST_NTER"/>
    <property type="match status" value="1"/>
</dbReference>
<dbReference type="SUPFAM" id="SSF52833">
    <property type="entry name" value="Thioredoxin-like"/>
    <property type="match status" value="1"/>
</dbReference>
<evidence type="ECO:0000256" key="1">
    <source>
        <dbReference type="ARBA" id="ARBA00012452"/>
    </source>
</evidence>
<keyword evidence="5" id="KW-1133">Transmembrane helix</keyword>
<dbReference type="InterPro" id="IPR044627">
    <property type="entry name" value="DHAR1/2/3/4"/>
</dbReference>
<feature type="domain" description="GST N-terminal" evidence="6">
    <location>
        <begin position="10"/>
        <end position="88"/>
    </location>
</feature>
<evidence type="ECO:0000256" key="3">
    <source>
        <dbReference type="ARBA" id="ARBA00024194"/>
    </source>
</evidence>
<organism evidence="7 8">
    <name type="scientific">Gossypium raimondii</name>
    <name type="common">Peruvian cotton</name>
    <name type="synonym">Gossypium klotzschianum subsp. raimondii</name>
    <dbReference type="NCBI Taxonomy" id="29730"/>
    <lineage>
        <taxon>Eukaryota</taxon>
        <taxon>Viridiplantae</taxon>
        <taxon>Streptophyta</taxon>
        <taxon>Embryophyta</taxon>
        <taxon>Tracheophyta</taxon>
        <taxon>Spermatophyta</taxon>
        <taxon>Magnoliopsida</taxon>
        <taxon>eudicotyledons</taxon>
        <taxon>Gunneridae</taxon>
        <taxon>Pentapetalae</taxon>
        <taxon>rosids</taxon>
        <taxon>malvids</taxon>
        <taxon>Malvales</taxon>
        <taxon>Malvaceae</taxon>
        <taxon>Malvoideae</taxon>
        <taxon>Gossypium</taxon>
    </lineage>
</organism>
<dbReference type="Proteomes" id="UP000032304">
    <property type="component" value="Chromosome 12"/>
</dbReference>
<dbReference type="InterPro" id="IPR036249">
    <property type="entry name" value="Thioredoxin-like_sf"/>
</dbReference>
<dbReference type="EMBL" id="CM001751">
    <property type="protein sequence ID" value="KJB76046.1"/>
    <property type="molecule type" value="Genomic_DNA"/>
</dbReference>
<protein>
    <recommendedName>
        <fullName evidence="1">glutathione transferase</fullName>
        <ecNumber evidence="1">2.5.1.18</ecNumber>
    </recommendedName>
</protein>
<dbReference type="GO" id="GO:0045174">
    <property type="term" value="F:glutathione dehydrogenase (ascorbate) activity"/>
    <property type="evidence" value="ECO:0007669"/>
    <property type="project" value="InterPro"/>
</dbReference>
<dbReference type="AlphaFoldDB" id="A0A0D2V2S4"/>
<evidence type="ECO:0000256" key="4">
    <source>
        <dbReference type="ARBA" id="ARBA00047960"/>
    </source>
</evidence>
<dbReference type="GO" id="GO:0033355">
    <property type="term" value="P:ascorbate glutathione cycle"/>
    <property type="evidence" value="ECO:0007669"/>
    <property type="project" value="InterPro"/>
</dbReference>
<dbReference type="GO" id="GO:0004364">
    <property type="term" value="F:glutathione transferase activity"/>
    <property type="evidence" value="ECO:0007669"/>
    <property type="project" value="UniProtKB-EC"/>
</dbReference>
<evidence type="ECO:0000256" key="5">
    <source>
        <dbReference type="SAM" id="Phobius"/>
    </source>
</evidence>
<name>A0A0D2V2S4_GOSRA</name>
<dbReference type="PANTHER" id="PTHR44420">
    <property type="entry name" value="GLUTATHIONE S-TRANSFERASE DHAR2-RELATED"/>
    <property type="match status" value="1"/>
</dbReference>
<comment type="catalytic activity">
    <reaction evidence="4">
        <text>RX + glutathione = an S-substituted glutathione + a halide anion + H(+)</text>
        <dbReference type="Rhea" id="RHEA:16437"/>
        <dbReference type="ChEBI" id="CHEBI:15378"/>
        <dbReference type="ChEBI" id="CHEBI:16042"/>
        <dbReference type="ChEBI" id="CHEBI:17792"/>
        <dbReference type="ChEBI" id="CHEBI:57925"/>
        <dbReference type="ChEBI" id="CHEBI:90779"/>
        <dbReference type="EC" id="2.5.1.18"/>
    </reaction>
</comment>
<evidence type="ECO:0000313" key="7">
    <source>
        <dbReference type="EMBL" id="KJB76046.1"/>
    </source>
</evidence>
<dbReference type="Gene3D" id="3.40.30.10">
    <property type="entry name" value="Glutaredoxin"/>
    <property type="match status" value="1"/>
</dbReference>
<evidence type="ECO:0000313" key="8">
    <source>
        <dbReference type="Proteomes" id="UP000032304"/>
    </source>
</evidence>
<dbReference type="PANTHER" id="PTHR44420:SF2">
    <property type="entry name" value="GLUTATHIONE S-TRANSFERASE DHAR2-RELATED"/>
    <property type="match status" value="1"/>
</dbReference>
<dbReference type="InterPro" id="IPR004045">
    <property type="entry name" value="Glutathione_S-Trfase_N"/>
</dbReference>
<reference evidence="7 8" key="1">
    <citation type="journal article" date="2012" name="Nature">
        <title>Repeated polyploidization of Gossypium genomes and the evolution of spinnable cotton fibres.</title>
        <authorList>
            <person name="Paterson A.H."/>
            <person name="Wendel J.F."/>
            <person name="Gundlach H."/>
            <person name="Guo H."/>
            <person name="Jenkins J."/>
            <person name="Jin D."/>
            <person name="Llewellyn D."/>
            <person name="Showmaker K.C."/>
            <person name="Shu S."/>
            <person name="Udall J."/>
            <person name="Yoo M.J."/>
            <person name="Byers R."/>
            <person name="Chen W."/>
            <person name="Doron-Faigenboim A."/>
            <person name="Duke M.V."/>
            <person name="Gong L."/>
            <person name="Grimwood J."/>
            <person name="Grover C."/>
            <person name="Grupp K."/>
            <person name="Hu G."/>
            <person name="Lee T.H."/>
            <person name="Li J."/>
            <person name="Lin L."/>
            <person name="Liu T."/>
            <person name="Marler B.S."/>
            <person name="Page J.T."/>
            <person name="Roberts A.W."/>
            <person name="Romanel E."/>
            <person name="Sanders W.S."/>
            <person name="Szadkowski E."/>
            <person name="Tan X."/>
            <person name="Tang H."/>
            <person name="Xu C."/>
            <person name="Wang J."/>
            <person name="Wang Z."/>
            <person name="Zhang D."/>
            <person name="Zhang L."/>
            <person name="Ashrafi H."/>
            <person name="Bedon F."/>
            <person name="Bowers J.E."/>
            <person name="Brubaker C.L."/>
            <person name="Chee P.W."/>
            <person name="Das S."/>
            <person name="Gingle A.R."/>
            <person name="Haigler C.H."/>
            <person name="Harker D."/>
            <person name="Hoffmann L.V."/>
            <person name="Hovav R."/>
            <person name="Jones D.C."/>
            <person name="Lemke C."/>
            <person name="Mansoor S."/>
            <person name="ur Rahman M."/>
            <person name="Rainville L.N."/>
            <person name="Rambani A."/>
            <person name="Reddy U.K."/>
            <person name="Rong J.K."/>
            <person name="Saranga Y."/>
            <person name="Scheffler B.E."/>
            <person name="Scheffler J.A."/>
            <person name="Stelly D.M."/>
            <person name="Triplett B.A."/>
            <person name="Van Deynze A."/>
            <person name="Vaslin M.F."/>
            <person name="Waghmare V.N."/>
            <person name="Walford S.A."/>
            <person name="Wright R.J."/>
            <person name="Zaki E.A."/>
            <person name="Zhang T."/>
            <person name="Dennis E.S."/>
            <person name="Mayer K.F."/>
            <person name="Peterson D.G."/>
            <person name="Rokhsar D.S."/>
            <person name="Wang X."/>
            <person name="Schmutz J."/>
        </authorList>
    </citation>
    <scope>NUCLEOTIDE SEQUENCE [LARGE SCALE GENOMIC DNA]</scope>
</reference>
<keyword evidence="5" id="KW-0812">Transmembrane</keyword>
<evidence type="ECO:0000256" key="2">
    <source>
        <dbReference type="ARBA" id="ARBA00022679"/>
    </source>
</evidence>
<keyword evidence="8" id="KW-1185">Reference proteome</keyword>
<dbReference type="EC" id="2.5.1.18" evidence="1"/>